<dbReference type="KEGG" id="rha:RHA1_ro00332"/>
<dbReference type="Proteomes" id="UP000008710">
    <property type="component" value="Chromosome"/>
</dbReference>
<reference evidence="3" key="1">
    <citation type="journal article" date="2006" name="Proc. Natl. Acad. Sci. U.S.A.">
        <title>The complete genome of Rhodococcus sp. RHA1 provides insights into a catabolic powerhouse.</title>
        <authorList>
            <person name="McLeod M.P."/>
            <person name="Warren R.L."/>
            <person name="Hsiao W.W.L."/>
            <person name="Araki N."/>
            <person name="Myhre M."/>
            <person name="Fernandes C."/>
            <person name="Miyazawa D."/>
            <person name="Wong W."/>
            <person name="Lillquist A.L."/>
            <person name="Wang D."/>
            <person name="Dosanjh M."/>
            <person name="Hara H."/>
            <person name="Petrescu A."/>
            <person name="Morin R.D."/>
            <person name="Yang G."/>
            <person name="Stott J.M."/>
            <person name="Schein J.E."/>
            <person name="Shin H."/>
            <person name="Smailus D."/>
            <person name="Siddiqui A.S."/>
            <person name="Marra M.A."/>
            <person name="Jones S.J.M."/>
            <person name="Holt R."/>
            <person name="Brinkman F.S.L."/>
            <person name="Miyauchi K."/>
            <person name="Fukuda M."/>
            <person name="Davies J.E."/>
            <person name="Mohn W.W."/>
            <person name="Eltis L.D."/>
        </authorList>
    </citation>
    <scope>NUCLEOTIDE SEQUENCE [LARGE SCALE GENOMIC DNA]</scope>
    <source>
        <strain evidence="3">RHA1</strain>
    </source>
</reference>
<dbReference type="EMBL" id="CP000431">
    <property type="protein sequence ID" value="ABG92168.1"/>
    <property type="molecule type" value="Genomic_DNA"/>
</dbReference>
<sequence>MASDGGELTVRSGNVMATTGERTDGPDSTAVRVALWRAMHVQVDAPPHVLVDEIGPQLAVRGRPARPPNLEAEPADRAGLRCSRLAAAGAGRLRGERVLVGAAGCSGLRFSPPQEMLSLAREAGFADAQHVAGTSLAERYFADRSDGPRPPSGEDLLVATT</sequence>
<feature type="region of interest" description="Disordered" evidence="1">
    <location>
        <begin position="141"/>
        <end position="161"/>
    </location>
</feature>
<dbReference type="HOGENOM" id="CLU_1642385_0_0_11"/>
<gene>
    <name evidence="2" type="ordered locus">RHA1_ro00332</name>
</gene>
<organism evidence="2 3">
    <name type="scientific">Rhodococcus jostii (strain RHA1)</name>
    <dbReference type="NCBI Taxonomy" id="101510"/>
    <lineage>
        <taxon>Bacteria</taxon>
        <taxon>Bacillati</taxon>
        <taxon>Actinomycetota</taxon>
        <taxon>Actinomycetes</taxon>
        <taxon>Mycobacteriales</taxon>
        <taxon>Nocardiaceae</taxon>
        <taxon>Rhodococcus</taxon>
    </lineage>
</organism>
<proteinExistence type="predicted"/>
<evidence type="ECO:0000256" key="1">
    <source>
        <dbReference type="SAM" id="MobiDB-lite"/>
    </source>
</evidence>
<evidence type="ECO:0000313" key="2">
    <source>
        <dbReference type="EMBL" id="ABG92168.1"/>
    </source>
</evidence>
<evidence type="ECO:0000313" key="3">
    <source>
        <dbReference type="Proteomes" id="UP000008710"/>
    </source>
</evidence>
<accession>Q0SJW8</accession>
<dbReference type="AlphaFoldDB" id="Q0SJW8"/>
<dbReference type="eggNOG" id="COG3315">
    <property type="taxonomic scope" value="Bacteria"/>
</dbReference>
<feature type="region of interest" description="Disordered" evidence="1">
    <location>
        <begin position="1"/>
        <end position="26"/>
    </location>
</feature>
<protein>
    <submittedName>
        <fullName evidence="2">Uncharacterized protein</fullName>
    </submittedName>
</protein>
<name>Q0SJW8_RHOJR</name>